<evidence type="ECO:0000259" key="6">
    <source>
        <dbReference type="Pfam" id="PF00155"/>
    </source>
</evidence>
<dbReference type="InterPro" id="IPR015421">
    <property type="entry name" value="PyrdxlP-dep_Trfase_major"/>
</dbReference>
<proteinExistence type="inferred from homology"/>
<sequence>MSLETKFNHLISNRAKERKFKAGFFEGSTPDHVVKHPNPLPLGGGTPDEGFFPIESIHLNLINEPFQHLSYQEKTKNLNIKDINVKEQIHKINDDNTNHTYRYTDNEDEVDLATGLQYSWGNGFPQLRKFSKDLITRTNKPGYDDWDVIITNGSGDSLHKISDLFVEKGGTILVEEFTFTPFNSTAQNWGGTPIPIKLNIRPKKDGGEEPGVDPEYLDDLLTNWSSGPYKHLPKPYALYTIPTGQNPTGLSQSLELRKKIYSIAEKHDFIIVEDDPYGYISLPKYGTPNVYENDGLDNDTYIKSYLKPSYLTLDTSGRVVRLETFSKLFSPGLRLGFIVANKFFIEKLNLYTGLSTRAPSGVSQLVFNNIVANWGGVDGWLTWAQKIAKHYTIRRDLFLKTLYDSESFKNNEFEVVEPDAGMFIIVYINLESKFPDPKNWEKVLHELRYKTITNGVDIVFGNKMTTDLNFKFTTPKSNFLRLTIAAVHDNDEIIEAGKRLTKSIKEFFEDLNAGKYDDLK</sequence>
<keyword evidence="8" id="KW-1185">Reference proteome</keyword>
<name>K0KK72_WICCF</name>
<feature type="domain" description="Aminotransferase class I/classII large" evidence="6">
    <location>
        <begin position="115"/>
        <end position="496"/>
    </location>
</feature>
<comment type="cofactor">
    <cofactor evidence="1">
        <name>pyridoxal 5'-phosphate</name>
        <dbReference type="ChEBI" id="CHEBI:597326"/>
    </cofactor>
</comment>
<dbReference type="FunCoup" id="K0KK72">
    <property type="interactions" value="176"/>
</dbReference>
<evidence type="ECO:0000313" key="8">
    <source>
        <dbReference type="Proteomes" id="UP000009328"/>
    </source>
</evidence>
<dbReference type="STRING" id="1206466.K0KK72"/>
<dbReference type="Gene3D" id="3.40.640.10">
    <property type="entry name" value="Type I PLP-dependent aspartate aminotransferase-like (Major domain)"/>
    <property type="match status" value="1"/>
</dbReference>
<reference evidence="7 8" key="1">
    <citation type="journal article" date="2012" name="Eukaryot. Cell">
        <title>Draft genome sequence of Wickerhamomyces ciferrii NRRL Y-1031 F-60-10.</title>
        <authorList>
            <person name="Schneider J."/>
            <person name="Andrea H."/>
            <person name="Blom J."/>
            <person name="Jaenicke S."/>
            <person name="Ruckert C."/>
            <person name="Schorsch C."/>
            <person name="Szczepanowski R."/>
            <person name="Farwick M."/>
            <person name="Goesmann A."/>
            <person name="Puhler A."/>
            <person name="Schaffer S."/>
            <person name="Tauch A."/>
            <person name="Kohler T."/>
            <person name="Brinkrolf K."/>
        </authorList>
    </citation>
    <scope>NUCLEOTIDE SEQUENCE [LARGE SCALE GENOMIC DNA]</scope>
    <source>
        <strain evidence="8">ATCC 14091 / BCRC 22168 / CBS 111 / JCM 3599 / NBRC 0793 / NRRL Y-1031 F-60-10</strain>
    </source>
</reference>
<protein>
    <submittedName>
        <fullName evidence="7">Aromatic amino acid aminotransferase 2</fullName>
        <ecNumber evidence="7">2.6.1.57</ecNumber>
    </submittedName>
</protein>
<dbReference type="GO" id="GO:0047536">
    <property type="term" value="F:2-aminoadipate transaminase activity"/>
    <property type="evidence" value="ECO:0007669"/>
    <property type="project" value="TreeGrafter"/>
</dbReference>
<dbReference type="PANTHER" id="PTHR42790">
    <property type="entry name" value="AMINOTRANSFERASE"/>
    <property type="match status" value="1"/>
</dbReference>
<dbReference type="GO" id="GO:0008793">
    <property type="term" value="F:aromatic-amino-acid transaminase activity"/>
    <property type="evidence" value="ECO:0007669"/>
    <property type="project" value="TreeGrafter"/>
</dbReference>
<dbReference type="Pfam" id="PF00155">
    <property type="entry name" value="Aminotran_1_2"/>
    <property type="match status" value="1"/>
</dbReference>
<keyword evidence="4 7" id="KW-0808">Transferase</keyword>
<evidence type="ECO:0000256" key="5">
    <source>
        <dbReference type="ARBA" id="ARBA00022898"/>
    </source>
</evidence>
<dbReference type="InterPro" id="IPR015424">
    <property type="entry name" value="PyrdxlP-dep_Trfase"/>
</dbReference>
<dbReference type="GO" id="GO:0006571">
    <property type="term" value="P:tyrosine biosynthetic process"/>
    <property type="evidence" value="ECO:0007669"/>
    <property type="project" value="TreeGrafter"/>
</dbReference>
<evidence type="ECO:0000256" key="4">
    <source>
        <dbReference type="ARBA" id="ARBA00022679"/>
    </source>
</evidence>
<evidence type="ECO:0000256" key="3">
    <source>
        <dbReference type="ARBA" id="ARBA00022576"/>
    </source>
</evidence>
<evidence type="ECO:0000313" key="7">
    <source>
        <dbReference type="EMBL" id="CCH41864.1"/>
    </source>
</evidence>
<dbReference type="InterPro" id="IPR050859">
    <property type="entry name" value="Class-I_PLP-dep_aminotransf"/>
</dbReference>
<comment type="similarity">
    <text evidence="2">Belongs to the class-I pyridoxal-phosphate-dependent aminotransferase family.</text>
</comment>
<dbReference type="GO" id="GO:0019878">
    <property type="term" value="P:lysine biosynthetic process via aminoadipic acid"/>
    <property type="evidence" value="ECO:0007669"/>
    <property type="project" value="TreeGrafter"/>
</dbReference>
<dbReference type="GO" id="GO:0030170">
    <property type="term" value="F:pyridoxal phosphate binding"/>
    <property type="evidence" value="ECO:0007669"/>
    <property type="project" value="InterPro"/>
</dbReference>
<dbReference type="GO" id="GO:0009074">
    <property type="term" value="P:aromatic amino acid family catabolic process"/>
    <property type="evidence" value="ECO:0007669"/>
    <property type="project" value="TreeGrafter"/>
</dbReference>
<keyword evidence="5" id="KW-0663">Pyridoxal phosphate</keyword>
<dbReference type="CDD" id="cd00609">
    <property type="entry name" value="AAT_like"/>
    <property type="match status" value="1"/>
</dbReference>
<dbReference type="AlphaFoldDB" id="K0KK72"/>
<dbReference type="eggNOG" id="KOG0634">
    <property type="taxonomic scope" value="Eukaryota"/>
</dbReference>
<comment type="caution">
    <text evidence="7">The sequence shown here is derived from an EMBL/GenBank/DDBJ whole genome shotgun (WGS) entry which is preliminary data.</text>
</comment>
<dbReference type="HOGENOM" id="CLU_017584_0_5_1"/>
<dbReference type="Proteomes" id="UP000009328">
    <property type="component" value="Unassembled WGS sequence"/>
</dbReference>
<evidence type="ECO:0000256" key="2">
    <source>
        <dbReference type="ARBA" id="ARBA00007441"/>
    </source>
</evidence>
<dbReference type="InterPro" id="IPR004839">
    <property type="entry name" value="Aminotransferase_I/II_large"/>
</dbReference>
<evidence type="ECO:0000256" key="1">
    <source>
        <dbReference type="ARBA" id="ARBA00001933"/>
    </source>
</evidence>
<organism evidence="7 8">
    <name type="scientific">Wickerhamomyces ciferrii (strain ATCC 14091 / BCRC 22168 / CBS 111 / JCM 3599 / NBRC 0793 / NRRL Y-1031 F-60-10)</name>
    <name type="common">Yeast</name>
    <name type="synonym">Pichia ciferrii</name>
    <dbReference type="NCBI Taxonomy" id="1206466"/>
    <lineage>
        <taxon>Eukaryota</taxon>
        <taxon>Fungi</taxon>
        <taxon>Dikarya</taxon>
        <taxon>Ascomycota</taxon>
        <taxon>Saccharomycotina</taxon>
        <taxon>Saccharomycetes</taxon>
        <taxon>Phaffomycetales</taxon>
        <taxon>Wickerhamomycetaceae</taxon>
        <taxon>Wickerhamomyces</taxon>
    </lineage>
</organism>
<gene>
    <name evidence="7" type="ORF">BN7_1403</name>
</gene>
<dbReference type="PANTHER" id="PTHR42790:SF2">
    <property type="entry name" value="AROMATIC AMINO ACID AMINOTRANSFERASE 2"/>
    <property type="match status" value="1"/>
</dbReference>
<keyword evidence="3 7" id="KW-0032">Aminotransferase</keyword>
<dbReference type="SUPFAM" id="SSF53383">
    <property type="entry name" value="PLP-dependent transferases"/>
    <property type="match status" value="1"/>
</dbReference>
<dbReference type="EC" id="2.6.1.57" evidence="7"/>
<accession>K0KK72</accession>
<dbReference type="EMBL" id="CAIF01000029">
    <property type="protein sequence ID" value="CCH41864.1"/>
    <property type="molecule type" value="Genomic_DNA"/>
</dbReference>
<dbReference type="InParanoid" id="K0KK72"/>